<protein>
    <submittedName>
        <fullName evidence="3">Nucleotide-binding universal stress UspA family protein</fullName>
    </submittedName>
</protein>
<comment type="caution">
    <text evidence="3">The sequence shown here is derived from an EMBL/GenBank/DDBJ whole genome shotgun (WGS) entry which is preliminary data.</text>
</comment>
<gene>
    <name evidence="3" type="ORF">EV207_1682</name>
</gene>
<dbReference type="PRINTS" id="PR01438">
    <property type="entry name" value="UNVRSLSTRESS"/>
</dbReference>
<dbReference type="InterPro" id="IPR014729">
    <property type="entry name" value="Rossmann-like_a/b/a_fold"/>
</dbReference>
<dbReference type="SUPFAM" id="SSF52402">
    <property type="entry name" value="Adenine nucleotide alpha hydrolases-like"/>
    <property type="match status" value="1"/>
</dbReference>
<name>A0A4R2ND52_9BACL</name>
<evidence type="ECO:0000259" key="2">
    <source>
        <dbReference type="Pfam" id="PF00582"/>
    </source>
</evidence>
<dbReference type="PANTHER" id="PTHR46268">
    <property type="entry name" value="STRESS RESPONSE PROTEIN NHAX"/>
    <property type="match status" value="1"/>
</dbReference>
<evidence type="ECO:0000313" key="3">
    <source>
        <dbReference type="EMBL" id="TCP18994.1"/>
    </source>
</evidence>
<sequence length="149" mass="16348">MKKILVPVDGSEQSMRALNEALSIAEGKESGYAISLINVSPDPVYFPYYPIGGGQLNKNVEAEMNEEAKREGEQLLTTIKNETNAPRLNVDIVHLEGVPSHEICRYADENNYDMIVMGNRGRGAFGEIILGSVSHKVLHLAPCPVLIVK</sequence>
<dbReference type="OrthoDB" id="9777884at2"/>
<dbReference type="InterPro" id="IPR006016">
    <property type="entry name" value="UspA"/>
</dbReference>
<dbReference type="PANTHER" id="PTHR46268:SF25">
    <property type="entry name" value="USPA DOMAIN PROTEIN"/>
    <property type="match status" value="1"/>
</dbReference>
<accession>A0A4R2ND52</accession>
<comment type="similarity">
    <text evidence="1">Belongs to the universal stress protein A family.</text>
</comment>
<dbReference type="RefSeq" id="WP_132748528.1">
    <property type="nucleotide sequence ID" value="NZ_SLXK01000068.1"/>
</dbReference>
<reference evidence="3 4" key="1">
    <citation type="submission" date="2019-03" db="EMBL/GenBank/DDBJ databases">
        <title>Genomic Encyclopedia of Type Strains, Phase IV (KMG-IV): sequencing the most valuable type-strain genomes for metagenomic binning, comparative biology and taxonomic classification.</title>
        <authorList>
            <person name="Goeker M."/>
        </authorList>
    </citation>
    <scope>NUCLEOTIDE SEQUENCE [LARGE SCALE GENOMIC DNA]</scope>
    <source>
        <strain evidence="3 4">DSM 19377</strain>
    </source>
</reference>
<feature type="domain" description="UspA" evidence="2">
    <location>
        <begin position="1"/>
        <end position="149"/>
    </location>
</feature>
<evidence type="ECO:0000256" key="1">
    <source>
        <dbReference type="ARBA" id="ARBA00008791"/>
    </source>
</evidence>
<dbReference type="Pfam" id="PF00582">
    <property type="entry name" value="Usp"/>
    <property type="match status" value="1"/>
</dbReference>
<dbReference type="Gene3D" id="3.40.50.620">
    <property type="entry name" value="HUPs"/>
    <property type="match status" value="1"/>
</dbReference>
<proteinExistence type="inferred from homology"/>
<dbReference type="AlphaFoldDB" id="A0A4R2ND52"/>
<dbReference type="EMBL" id="SLXK01000068">
    <property type="protein sequence ID" value="TCP18994.1"/>
    <property type="molecule type" value="Genomic_DNA"/>
</dbReference>
<evidence type="ECO:0000313" key="4">
    <source>
        <dbReference type="Proteomes" id="UP000295416"/>
    </source>
</evidence>
<dbReference type="CDD" id="cd00293">
    <property type="entry name" value="USP-like"/>
    <property type="match status" value="1"/>
</dbReference>
<dbReference type="InterPro" id="IPR006015">
    <property type="entry name" value="Universal_stress_UspA"/>
</dbReference>
<keyword evidence="4" id="KW-1185">Reference proteome</keyword>
<organism evidence="3 4">
    <name type="scientific">Scopulibacillus darangshiensis</name>
    <dbReference type="NCBI Taxonomy" id="442528"/>
    <lineage>
        <taxon>Bacteria</taxon>
        <taxon>Bacillati</taxon>
        <taxon>Bacillota</taxon>
        <taxon>Bacilli</taxon>
        <taxon>Bacillales</taxon>
        <taxon>Sporolactobacillaceae</taxon>
        <taxon>Scopulibacillus</taxon>
    </lineage>
</organism>
<dbReference type="Proteomes" id="UP000295416">
    <property type="component" value="Unassembled WGS sequence"/>
</dbReference>